<dbReference type="PANTHER" id="PTHR43708:SF1">
    <property type="entry name" value="GALACTOSE_LACTOSE METABOLISM REGULATORY PROTEIN GAL80"/>
    <property type="match status" value="1"/>
</dbReference>
<evidence type="ECO:0000256" key="1">
    <source>
        <dbReference type="SAM" id="MobiDB-lite"/>
    </source>
</evidence>
<dbReference type="AlphaFoldDB" id="A0A0D2KKV8"/>
<feature type="domain" description="Gfo/Idh/MocA-like oxidoreductase N-terminal" evidence="2">
    <location>
        <begin position="21"/>
        <end position="136"/>
    </location>
</feature>
<feature type="compositionally biased region" description="Acidic residues" evidence="1">
    <location>
        <begin position="286"/>
        <end position="295"/>
    </location>
</feature>
<keyword evidence="5" id="KW-1185">Reference proteome</keyword>
<organism evidence="4 5">
    <name type="scientific">Fonsecaea multimorphosa CBS 102226</name>
    <dbReference type="NCBI Taxonomy" id="1442371"/>
    <lineage>
        <taxon>Eukaryota</taxon>
        <taxon>Fungi</taxon>
        <taxon>Dikarya</taxon>
        <taxon>Ascomycota</taxon>
        <taxon>Pezizomycotina</taxon>
        <taxon>Eurotiomycetes</taxon>
        <taxon>Chaetothyriomycetidae</taxon>
        <taxon>Chaetothyriales</taxon>
        <taxon>Herpotrichiellaceae</taxon>
        <taxon>Fonsecaea</taxon>
    </lineage>
</organism>
<dbReference type="Gene3D" id="3.40.50.720">
    <property type="entry name" value="NAD(P)-binding Rossmann-like Domain"/>
    <property type="match status" value="1"/>
</dbReference>
<dbReference type="SUPFAM" id="SSF55347">
    <property type="entry name" value="Glyceraldehyde-3-phosphate dehydrogenase-like, C-terminal domain"/>
    <property type="match status" value="1"/>
</dbReference>
<dbReference type="GO" id="GO:0000166">
    <property type="term" value="F:nucleotide binding"/>
    <property type="evidence" value="ECO:0007669"/>
    <property type="project" value="InterPro"/>
</dbReference>
<dbReference type="EMBL" id="KN848074">
    <property type="protein sequence ID" value="KIX97253.1"/>
    <property type="molecule type" value="Genomic_DNA"/>
</dbReference>
<dbReference type="OrthoDB" id="64915at2759"/>
<dbReference type="InterPro" id="IPR051317">
    <property type="entry name" value="Gfo/Idh/MocA_oxidoreduct"/>
</dbReference>
<dbReference type="Pfam" id="PF22685">
    <property type="entry name" value="Gal80p_C-like"/>
    <property type="match status" value="1"/>
</dbReference>
<evidence type="ECO:0000259" key="3">
    <source>
        <dbReference type="Pfam" id="PF22685"/>
    </source>
</evidence>
<dbReference type="Proteomes" id="UP000053411">
    <property type="component" value="Unassembled WGS sequence"/>
</dbReference>
<dbReference type="InterPro" id="IPR036291">
    <property type="entry name" value="NAD(P)-bd_dom_sf"/>
</dbReference>
<dbReference type="Pfam" id="PF01408">
    <property type="entry name" value="GFO_IDH_MocA"/>
    <property type="match status" value="1"/>
</dbReference>
<dbReference type="InterPro" id="IPR000683">
    <property type="entry name" value="Gfo/Idh/MocA-like_OxRdtase_N"/>
</dbReference>
<dbReference type="PANTHER" id="PTHR43708">
    <property type="entry name" value="CONSERVED EXPRESSED OXIDOREDUCTASE (EUROFUNG)"/>
    <property type="match status" value="1"/>
</dbReference>
<feature type="region of interest" description="Disordered" evidence="1">
    <location>
        <begin position="266"/>
        <end position="296"/>
    </location>
</feature>
<dbReference type="RefSeq" id="XP_016631376.1">
    <property type="nucleotide sequence ID" value="XM_016777205.1"/>
</dbReference>
<reference evidence="4 5" key="1">
    <citation type="submission" date="2015-01" db="EMBL/GenBank/DDBJ databases">
        <title>The Genome Sequence of Fonsecaea multimorphosa CBS 102226.</title>
        <authorList>
            <consortium name="The Broad Institute Genomics Platform"/>
            <person name="Cuomo C."/>
            <person name="de Hoog S."/>
            <person name="Gorbushina A."/>
            <person name="Stielow B."/>
            <person name="Teixiera M."/>
            <person name="Abouelleil A."/>
            <person name="Chapman S.B."/>
            <person name="Priest M."/>
            <person name="Young S.K."/>
            <person name="Wortman J."/>
            <person name="Nusbaum C."/>
            <person name="Birren B."/>
        </authorList>
    </citation>
    <scope>NUCLEOTIDE SEQUENCE [LARGE SCALE GENOMIC DNA]</scope>
    <source>
        <strain evidence="4 5">CBS 102226</strain>
    </source>
</reference>
<evidence type="ECO:0000313" key="4">
    <source>
        <dbReference type="EMBL" id="KIX97253.1"/>
    </source>
</evidence>
<dbReference type="STRING" id="1442371.A0A0D2KKV8"/>
<dbReference type="SUPFAM" id="SSF51735">
    <property type="entry name" value="NAD(P)-binding Rossmann-fold domains"/>
    <property type="match status" value="1"/>
</dbReference>
<evidence type="ECO:0000313" key="5">
    <source>
        <dbReference type="Proteomes" id="UP000053411"/>
    </source>
</evidence>
<gene>
    <name evidence="4" type="ORF">Z520_06705</name>
</gene>
<dbReference type="VEuPathDB" id="FungiDB:Z520_06705"/>
<accession>A0A0D2KKV8</accession>
<feature type="domain" description="Gal80p-like C-terminal" evidence="3">
    <location>
        <begin position="158"/>
        <end position="270"/>
    </location>
</feature>
<evidence type="ECO:0000259" key="2">
    <source>
        <dbReference type="Pfam" id="PF01408"/>
    </source>
</evidence>
<dbReference type="GeneID" id="27712451"/>
<name>A0A0D2KKV8_9EURO</name>
<dbReference type="InterPro" id="IPR055080">
    <property type="entry name" value="Gal80p-like_C"/>
</dbReference>
<proteinExistence type="predicted"/>
<sequence length="419" mass="45786">MAASTRPLRTALIGLSSSPTGYGWLNHFHLPAIRDQHTNELEIVAVLGSSLSNAQKAIAKHGLPPSKVRAYGSPEDLAADDEVEVEVLVVGVKAPLHRAVLLPSLLANKRLKGVFVEWPIDTSLAKTQEIVRLARQRFPGLRTAVGLQGRFSALTRRISELVRGDSRRLGRILSTTVIGTVPTGDGRSEKRGSQYALDPRNGATMVDIHFAQFIECLTFALGADIKTVSGRVATMHPTTNIVDDTTGEIVQRDAEKKSPDQVLVQGFLKSKPNSNSNERSEKHTGDDEEGKEDDNDKIVYSIHMRGGTSIAGGMTWLIYGTKGEMEITSPIHMLPHINLPVPWKIRTRIEGEANVSEEQVSEQEAGQPAVARLWNAFVGAAGDREGDDGWPDFEHALKIHRVVDAVWTSSRDGKVVELL</sequence>
<dbReference type="Gene3D" id="3.30.360.10">
    <property type="entry name" value="Dihydrodipicolinate Reductase, domain 2"/>
    <property type="match status" value="1"/>
</dbReference>
<protein>
    <submittedName>
        <fullName evidence="4">Uncharacterized protein</fullName>
    </submittedName>
</protein>